<evidence type="ECO:0000313" key="12">
    <source>
        <dbReference type="Proteomes" id="UP000009047"/>
    </source>
</evidence>
<keyword evidence="6" id="KW-0808">Transferase</keyword>
<dbReference type="GO" id="GO:0005829">
    <property type="term" value="C:cytosol"/>
    <property type="evidence" value="ECO:0007669"/>
    <property type="project" value="TreeGrafter"/>
</dbReference>
<evidence type="ECO:0000256" key="4">
    <source>
        <dbReference type="ARBA" id="ARBA00022485"/>
    </source>
</evidence>
<reference evidence="11 12" key="1">
    <citation type="journal article" date="2010" name="Stand. Genomic Sci.">
        <title>Complete genome sequence of Desulfarculus baarsii type strain (2st14).</title>
        <authorList>
            <person name="Sun H."/>
            <person name="Spring S."/>
            <person name="Lapidus A."/>
            <person name="Davenport K."/>
            <person name="Del Rio T.G."/>
            <person name="Tice H."/>
            <person name="Nolan M."/>
            <person name="Copeland A."/>
            <person name="Cheng J.F."/>
            <person name="Lucas S."/>
            <person name="Tapia R."/>
            <person name="Goodwin L."/>
            <person name="Pitluck S."/>
            <person name="Ivanova N."/>
            <person name="Pagani I."/>
            <person name="Mavromatis K."/>
            <person name="Ovchinnikova G."/>
            <person name="Pati A."/>
            <person name="Chen A."/>
            <person name="Palaniappan K."/>
            <person name="Hauser L."/>
            <person name="Chang Y.J."/>
            <person name="Jeffries C.D."/>
            <person name="Detter J.C."/>
            <person name="Han C."/>
            <person name="Rohde M."/>
            <person name="Brambilla E."/>
            <person name="Goker M."/>
            <person name="Woyke T."/>
            <person name="Bristow J."/>
            <person name="Eisen J.A."/>
            <person name="Markowitz V."/>
            <person name="Hugenholtz P."/>
            <person name="Kyrpides N.C."/>
            <person name="Klenk H.P."/>
            <person name="Land M."/>
        </authorList>
    </citation>
    <scope>NUCLEOTIDE SEQUENCE [LARGE SCALE GENOMIC DNA]</scope>
    <source>
        <strain evidence="12">ATCC 33931 / DSM 2075 / LMG 7858 / VKM B-1802 / 2st14</strain>
    </source>
</reference>
<dbReference type="SUPFAM" id="SSF142754">
    <property type="entry name" value="NadA-like"/>
    <property type="match status" value="1"/>
</dbReference>
<evidence type="ECO:0000256" key="1">
    <source>
        <dbReference type="ARBA" id="ARBA00001966"/>
    </source>
</evidence>
<dbReference type="OrthoDB" id="9801204at2"/>
<dbReference type="GO" id="GO:0046872">
    <property type="term" value="F:metal ion binding"/>
    <property type="evidence" value="ECO:0007669"/>
    <property type="project" value="UniProtKB-KW"/>
</dbReference>
<proteinExistence type="predicted"/>
<dbReference type="NCBIfam" id="TIGR00550">
    <property type="entry name" value="nadA"/>
    <property type="match status" value="1"/>
</dbReference>
<keyword evidence="8" id="KW-0408">Iron</keyword>
<dbReference type="UniPathway" id="UPA00253">
    <property type="reaction ID" value="UER00327"/>
</dbReference>
<dbReference type="NCBIfam" id="NF006883">
    <property type="entry name" value="PRK09375.2-4"/>
    <property type="match status" value="1"/>
</dbReference>
<keyword evidence="4" id="KW-0004">4Fe-4S</keyword>
<keyword evidence="12" id="KW-1185">Reference proteome</keyword>
<dbReference type="RefSeq" id="WP_013256863.1">
    <property type="nucleotide sequence ID" value="NC_014365.1"/>
</dbReference>
<evidence type="ECO:0000256" key="5">
    <source>
        <dbReference type="ARBA" id="ARBA00022642"/>
    </source>
</evidence>
<dbReference type="InterPro" id="IPR003473">
    <property type="entry name" value="NadA"/>
</dbReference>
<dbReference type="STRING" id="644282.Deba_0028"/>
<dbReference type="eggNOG" id="COG0379">
    <property type="taxonomic scope" value="Bacteria"/>
</dbReference>
<keyword evidence="5" id="KW-0662">Pyridine nucleotide biosynthesis</keyword>
<evidence type="ECO:0000256" key="7">
    <source>
        <dbReference type="ARBA" id="ARBA00022723"/>
    </source>
</evidence>
<dbReference type="HOGENOM" id="CLU_047382_2_0_7"/>
<protein>
    <recommendedName>
        <fullName evidence="3 10">Quinolinate synthase</fullName>
        <ecNumber evidence="3 10">2.5.1.72</ecNumber>
    </recommendedName>
</protein>
<dbReference type="Proteomes" id="UP000009047">
    <property type="component" value="Chromosome"/>
</dbReference>
<dbReference type="PANTHER" id="PTHR30573:SF0">
    <property type="entry name" value="QUINOLINATE SYNTHASE, CHLOROPLASTIC"/>
    <property type="match status" value="1"/>
</dbReference>
<evidence type="ECO:0000256" key="9">
    <source>
        <dbReference type="ARBA" id="ARBA00023014"/>
    </source>
</evidence>
<dbReference type="Gene3D" id="3.40.50.10800">
    <property type="entry name" value="NadA-like"/>
    <property type="match status" value="3"/>
</dbReference>
<evidence type="ECO:0000256" key="10">
    <source>
        <dbReference type="NCBIfam" id="TIGR00550"/>
    </source>
</evidence>
<evidence type="ECO:0000256" key="3">
    <source>
        <dbReference type="ARBA" id="ARBA00012669"/>
    </source>
</evidence>
<organism evidence="11 12">
    <name type="scientific">Desulfarculus baarsii (strain ATCC 33931 / DSM 2075 / LMG 7858 / VKM B-1802 / 2st14)</name>
    <dbReference type="NCBI Taxonomy" id="644282"/>
    <lineage>
        <taxon>Bacteria</taxon>
        <taxon>Pseudomonadati</taxon>
        <taxon>Thermodesulfobacteriota</taxon>
        <taxon>Desulfarculia</taxon>
        <taxon>Desulfarculales</taxon>
        <taxon>Desulfarculaceae</taxon>
        <taxon>Desulfarculus</taxon>
    </lineage>
</organism>
<dbReference type="GO" id="GO:0051539">
    <property type="term" value="F:4 iron, 4 sulfur cluster binding"/>
    <property type="evidence" value="ECO:0007669"/>
    <property type="project" value="UniProtKB-KW"/>
</dbReference>
<gene>
    <name evidence="11" type="ordered locus">Deba_0028</name>
</gene>
<dbReference type="PANTHER" id="PTHR30573">
    <property type="entry name" value="QUINOLINATE SYNTHETASE A"/>
    <property type="match status" value="1"/>
</dbReference>
<sequence length="363" mass="38458">MPQICPKLLADPGPAAEPFARETIRRLGQVRAQLGRRALILGHHYMSDAVIGWADAVGDSLALSRLAATQKEAEFIVFCGVHFMAETADILAGQGRRVILPDGGAGCPMADMAAPEQVEQCWQELARLGHGPIIPITYVNSSARLKAFCGRHGGAVCTSSNARAVLAWALGQGRRALFFPDQHLGRNTALALGLTPREIAMWRRDAAVLEGEAAQARVIVWDGFCPVHVEFGPADVARARARQAGVKVVVHPECPSQVVALADDSGSTEKIIGLVEAAPAGSAWAIGTEINLVRRLAARFADKTIFSLNESVAGCPDMAKISPTNLLASLEAILDGKPRGVVGVDEATARQAAVALERMFAVS</sequence>
<dbReference type="Pfam" id="PF02445">
    <property type="entry name" value="NadA"/>
    <property type="match status" value="1"/>
</dbReference>
<dbReference type="KEGG" id="dbr:Deba_0028"/>
<evidence type="ECO:0000256" key="6">
    <source>
        <dbReference type="ARBA" id="ARBA00022679"/>
    </source>
</evidence>
<dbReference type="GO" id="GO:0008987">
    <property type="term" value="F:quinolinate synthetase A activity"/>
    <property type="evidence" value="ECO:0007669"/>
    <property type="project" value="UniProtKB-UniRule"/>
</dbReference>
<comment type="pathway">
    <text evidence="2">Cofactor biosynthesis; NAD(+) biosynthesis; quinolinate from iminoaspartate: step 1/1.</text>
</comment>
<evidence type="ECO:0000313" key="11">
    <source>
        <dbReference type="EMBL" id="ADK83407.1"/>
    </source>
</evidence>
<name>E1QD88_DESB2</name>
<dbReference type="InterPro" id="IPR036094">
    <property type="entry name" value="NadA_sf"/>
</dbReference>
<keyword evidence="9" id="KW-0411">Iron-sulfur</keyword>
<keyword evidence="7" id="KW-0479">Metal-binding</keyword>
<dbReference type="AlphaFoldDB" id="E1QD88"/>
<dbReference type="EMBL" id="CP002085">
    <property type="protein sequence ID" value="ADK83407.1"/>
    <property type="molecule type" value="Genomic_DNA"/>
</dbReference>
<evidence type="ECO:0000256" key="8">
    <source>
        <dbReference type="ARBA" id="ARBA00023004"/>
    </source>
</evidence>
<evidence type="ECO:0000256" key="2">
    <source>
        <dbReference type="ARBA" id="ARBA00005065"/>
    </source>
</evidence>
<comment type="cofactor">
    <cofactor evidence="1">
        <name>[4Fe-4S] cluster</name>
        <dbReference type="ChEBI" id="CHEBI:49883"/>
    </cofactor>
</comment>
<dbReference type="EC" id="2.5.1.72" evidence="3 10"/>
<dbReference type="GO" id="GO:0034628">
    <property type="term" value="P:'de novo' NAD+ biosynthetic process from L-aspartate"/>
    <property type="evidence" value="ECO:0007669"/>
    <property type="project" value="TreeGrafter"/>
</dbReference>
<accession>E1QD88</accession>